<reference evidence="1 2" key="1">
    <citation type="submission" date="2021-04" db="EMBL/GenBank/DDBJ databases">
        <authorList>
            <person name="Vanwijnsberghe S."/>
        </authorList>
    </citation>
    <scope>NUCLEOTIDE SEQUENCE [LARGE SCALE GENOMIC DNA]</scope>
    <source>
        <strain evidence="1 2">LMG 32171</strain>
    </source>
</reference>
<dbReference type="Proteomes" id="UP000789752">
    <property type="component" value="Unassembled WGS sequence"/>
</dbReference>
<keyword evidence="2" id="KW-1185">Reference proteome</keyword>
<evidence type="ECO:0008006" key="3">
    <source>
        <dbReference type="Google" id="ProtNLM"/>
    </source>
</evidence>
<proteinExistence type="predicted"/>
<dbReference type="RefSeq" id="WP_228976435.1">
    <property type="nucleotide sequence ID" value="NZ_CAJQYY010000006.1"/>
</dbReference>
<evidence type="ECO:0000313" key="2">
    <source>
        <dbReference type="Proteomes" id="UP000789752"/>
    </source>
</evidence>
<protein>
    <recommendedName>
        <fullName evidence="3">Entry exclusion lipoprotein TrbK</fullName>
    </recommendedName>
</protein>
<dbReference type="PROSITE" id="PS51257">
    <property type="entry name" value="PROKAR_LIPOPROTEIN"/>
    <property type="match status" value="1"/>
</dbReference>
<organism evidence="1 2">
    <name type="scientific">Paraburkholderia gardini</name>
    <dbReference type="NCBI Taxonomy" id="2823469"/>
    <lineage>
        <taxon>Bacteria</taxon>
        <taxon>Pseudomonadati</taxon>
        <taxon>Pseudomonadota</taxon>
        <taxon>Betaproteobacteria</taxon>
        <taxon>Burkholderiales</taxon>
        <taxon>Burkholderiaceae</taxon>
        <taxon>Paraburkholderia</taxon>
    </lineage>
</organism>
<dbReference type="NCBIfam" id="NF033894">
    <property type="entry name" value="Eex_IncN"/>
    <property type="match status" value="1"/>
</dbReference>
<gene>
    <name evidence="1" type="ORF">R54767_01429</name>
</gene>
<sequence length="81" mass="8888">MNKITLLMLVLALTGCGKSEPNDTVDSLISHPDRLREVERQCTDSDAKMPAAECSAASEARHRLFIGRGPQYTPSKDAPKF</sequence>
<dbReference type="EMBL" id="CAJQYY010000006">
    <property type="protein sequence ID" value="CAG4892858.1"/>
    <property type="molecule type" value="Genomic_DNA"/>
</dbReference>
<evidence type="ECO:0000313" key="1">
    <source>
        <dbReference type="EMBL" id="CAG4892858.1"/>
    </source>
</evidence>
<comment type="caution">
    <text evidence="1">The sequence shown here is derived from an EMBL/GenBank/DDBJ whole genome shotgun (WGS) entry which is preliminary data.</text>
</comment>
<accession>A0ABN7QH60</accession>
<name>A0ABN7QH60_9BURK</name>
<dbReference type="InterPro" id="IPR047937">
    <property type="entry name" value="Eex_IncN-like"/>
</dbReference>